<dbReference type="PANTHER" id="PTHR23048:SF0">
    <property type="entry name" value="CALMODULIN LIKE 3"/>
    <property type="match status" value="1"/>
</dbReference>
<feature type="region of interest" description="Disordered" evidence="2">
    <location>
        <begin position="81"/>
        <end position="117"/>
    </location>
</feature>
<organism evidence="5">
    <name type="scientific">Naegleria gruberi</name>
    <name type="common">Amoeba</name>
    <dbReference type="NCBI Taxonomy" id="5762"/>
    <lineage>
        <taxon>Eukaryota</taxon>
        <taxon>Discoba</taxon>
        <taxon>Heterolobosea</taxon>
        <taxon>Tetramitia</taxon>
        <taxon>Eutetramitia</taxon>
        <taxon>Vahlkampfiidae</taxon>
        <taxon>Naegleria</taxon>
    </lineage>
</organism>
<reference evidence="4 5" key="1">
    <citation type="journal article" date="2010" name="Cell">
        <title>The genome of Naegleria gruberi illuminates early eukaryotic versatility.</title>
        <authorList>
            <person name="Fritz-Laylin L.K."/>
            <person name="Prochnik S.E."/>
            <person name="Ginger M.L."/>
            <person name="Dacks J.B."/>
            <person name="Carpenter M.L."/>
            <person name="Field M.C."/>
            <person name="Kuo A."/>
            <person name="Paredez A."/>
            <person name="Chapman J."/>
            <person name="Pham J."/>
            <person name="Shu S."/>
            <person name="Neupane R."/>
            <person name="Cipriano M."/>
            <person name="Mancuso J."/>
            <person name="Tu H."/>
            <person name="Salamov A."/>
            <person name="Lindquist E."/>
            <person name="Shapiro H."/>
            <person name="Lucas S."/>
            <person name="Grigoriev I.V."/>
            <person name="Cande W.Z."/>
            <person name="Fulton C."/>
            <person name="Rokhsar D.S."/>
            <person name="Dawson S.C."/>
        </authorList>
    </citation>
    <scope>NUCLEOTIDE SEQUENCE [LARGE SCALE GENOMIC DNA]</scope>
    <source>
        <strain evidence="4 5">NEG-M</strain>
    </source>
</reference>
<dbReference type="EMBL" id="GG738854">
    <property type="protein sequence ID" value="EFC47469.1"/>
    <property type="molecule type" value="Genomic_DNA"/>
</dbReference>
<evidence type="ECO:0000313" key="4">
    <source>
        <dbReference type="EMBL" id="EFC47469.1"/>
    </source>
</evidence>
<dbReference type="RefSeq" id="XP_002680213.1">
    <property type="nucleotide sequence ID" value="XM_002680167.1"/>
</dbReference>
<dbReference type="KEGG" id="ngr:NAEGRDRAFT_64498"/>
<dbReference type="AlphaFoldDB" id="D2V6N0"/>
<dbReference type="GO" id="GO:0016460">
    <property type="term" value="C:myosin II complex"/>
    <property type="evidence" value="ECO:0007669"/>
    <property type="project" value="TreeGrafter"/>
</dbReference>
<gene>
    <name evidence="4" type="ORF">NAEGRDRAFT_64498</name>
</gene>
<dbReference type="SUPFAM" id="SSF47473">
    <property type="entry name" value="EF-hand"/>
    <property type="match status" value="1"/>
</dbReference>
<feature type="domain" description="EF-hand" evidence="3">
    <location>
        <begin position="8"/>
        <end position="43"/>
    </location>
</feature>
<dbReference type="InterPro" id="IPR050230">
    <property type="entry name" value="CALM/Myosin/TropC-like"/>
</dbReference>
<dbReference type="PANTHER" id="PTHR23048">
    <property type="entry name" value="MYOSIN LIGHT CHAIN 1, 3"/>
    <property type="match status" value="1"/>
</dbReference>
<proteinExistence type="predicted"/>
<dbReference type="Gene3D" id="1.10.238.10">
    <property type="entry name" value="EF-hand"/>
    <property type="match status" value="2"/>
</dbReference>
<dbReference type="InParanoid" id="D2V6N0"/>
<dbReference type="VEuPathDB" id="AmoebaDB:NAEGRDRAFT_64498"/>
<dbReference type="OMA" id="ANQYVEY"/>
<dbReference type="InterPro" id="IPR002048">
    <property type="entry name" value="EF_hand_dom"/>
</dbReference>
<sequence>MPSTLSQESILQFKHSFSLLDTDRKGFVTIDDIKIMLRALHIRIDEEDIDDLIHQVKSMDRETVERLYETSVYNVNFSTVNNNNTTTNGNYNTESSSEQQLSSLDEEESLDDEDDDNSLAMTEKDTNKNIVELVNSNDNSSIIPLVKINPKRLKKSEKFIAYRHGFDLPEFIAFISFAVNREYPNIGAHPNESFQELDTDELIGNSGNQSQLFENMDELFSIFEDVNDKGYITKASLKSAIENVGEFLPNEIFDQMFHEVDFAKTGKISRIQFASIFDH</sequence>
<evidence type="ECO:0000259" key="3">
    <source>
        <dbReference type="PROSITE" id="PS50222"/>
    </source>
</evidence>
<dbReference type="Proteomes" id="UP000006671">
    <property type="component" value="Unassembled WGS sequence"/>
</dbReference>
<keyword evidence="1" id="KW-0677">Repeat</keyword>
<evidence type="ECO:0000256" key="2">
    <source>
        <dbReference type="SAM" id="MobiDB-lite"/>
    </source>
</evidence>
<evidence type="ECO:0000313" key="5">
    <source>
        <dbReference type="Proteomes" id="UP000006671"/>
    </source>
</evidence>
<dbReference type="PROSITE" id="PS50222">
    <property type="entry name" value="EF_HAND_2"/>
    <property type="match status" value="1"/>
</dbReference>
<dbReference type="OrthoDB" id="10360339at2759"/>
<dbReference type="GO" id="GO:0005509">
    <property type="term" value="F:calcium ion binding"/>
    <property type="evidence" value="ECO:0007669"/>
    <property type="project" value="InterPro"/>
</dbReference>
<protein>
    <submittedName>
        <fullName evidence="4">Predicted protein</fullName>
    </submittedName>
</protein>
<dbReference type="GeneID" id="8849101"/>
<accession>D2V6N0</accession>
<evidence type="ECO:0000256" key="1">
    <source>
        <dbReference type="ARBA" id="ARBA00022737"/>
    </source>
</evidence>
<dbReference type="InterPro" id="IPR011992">
    <property type="entry name" value="EF-hand-dom_pair"/>
</dbReference>
<keyword evidence="5" id="KW-1185">Reference proteome</keyword>
<feature type="compositionally biased region" description="Low complexity" evidence="2">
    <location>
        <begin position="81"/>
        <end position="103"/>
    </location>
</feature>
<name>D2V6N0_NAEGR</name>
<feature type="compositionally biased region" description="Acidic residues" evidence="2">
    <location>
        <begin position="104"/>
        <end position="117"/>
    </location>
</feature>